<comment type="caution">
    <text evidence="1">The sequence shown here is derived from an EMBL/GenBank/DDBJ whole genome shotgun (WGS) entry which is preliminary data.</text>
</comment>
<dbReference type="PANTHER" id="PTHR46133:SF28">
    <property type="entry name" value="BHLH TRANSCRIPTION FACTOR"/>
    <property type="match status" value="1"/>
</dbReference>
<dbReference type="EMBL" id="JAAARO010000006">
    <property type="protein sequence ID" value="KAF5746039.1"/>
    <property type="molecule type" value="Genomic_DNA"/>
</dbReference>
<dbReference type="Proteomes" id="UP000593562">
    <property type="component" value="Unassembled WGS sequence"/>
</dbReference>
<keyword evidence="2" id="KW-1185">Reference proteome</keyword>
<dbReference type="PANTHER" id="PTHR46133">
    <property type="entry name" value="BHLH TRANSCRIPTION FACTOR"/>
    <property type="match status" value="1"/>
</dbReference>
<dbReference type="InParanoid" id="A0A7J7DIC2"/>
<gene>
    <name evidence="1" type="ORF">HS088_TW06G00204</name>
</gene>
<evidence type="ECO:0000313" key="2">
    <source>
        <dbReference type="Proteomes" id="UP000593562"/>
    </source>
</evidence>
<reference evidence="1 2" key="1">
    <citation type="journal article" date="2020" name="Nat. Commun.">
        <title>Genome of Tripterygium wilfordii and identification of cytochrome P450 involved in triptolide biosynthesis.</title>
        <authorList>
            <person name="Tu L."/>
            <person name="Su P."/>
            <person name="Zhang Z."/>
            <person name="Gao L."/>
            <person name="Wang J."/>
            <person name="Hu T."/>
            <person name="Zhou J."/>
            <person name="Zhang Y."/>
            <person name="Zhao Y."/>
            <person name="Liu Y."/>
            <person name="Song Y."/>
            <person name="Tong Y."/>
            <person name="Lu Y."/>
            <person name="Yang J."/>
            <person name="Xu C."/>
            <person name="Jia M."/>
            <person name="Peters R.J."/>
            <person name="Huang L."/>
            <person name="Gao W."/>
        </authorList>
    </citation>
    <scope>NUCLEOTIDE SEQUENCE [LARGE SCALE GENOMIC DNA]</scope>
    <source>
        <strain evidence="2">cv. XIE 37</strain>
        <tissue evidence="1">Leaf</tissue>
    </source>
</reference>
<evidence type="ECO:0008006" key="3">
    <source>
        <dbReference type="Google" id="ProtNLM"/>
    </source>
</evidence>
<accession>A0A7J7DIC2</accession>
<proteinExistence type="predicted"/>
<name>A0A7J7DIC2_TRIWF</name>
<sequence length="176" mass="19460">MEIESSENSNWLFDYELVDTMPVVVCNFPGSACGGFSLCPQPLNWSSNARLRSESCSASGSKACREKLRRDKLNERHAIAIVLYPLLTEKNELRDEKQGLKSDREKLEQQVNCMRAPGFLPHPSAVPTAFAAQDQVQATGKNLVPFIGYPGLAMWQFMAPAAVDTSQDHVLHPPVA</sequence>
<dbReference type="GO" id="GO:0046983">
    <property type="term" value="F:protein dimerization activity"/>
    <property type="evidence" value="ECO:0007669"/>
    <property type="project" value="InterPro"/>
</dbReference>
<dbReference type="AlphaFoldDB" id="A0A7J7DIC2"/>
<dbReference type="InterPro" id="IPR044818">
    <property type="entry name" value="ILR3-like"/>
</dbReference>
<dbReference type="GO" id="GO:0006879">
    <property type="term" value="P:intracellular iron ion homeostasis"/>
    <property type="evidence" value="ECO:0007669"/>
    <property type="project" value="InterPro"/>
</dbReference>
<organism evidence="1 2">
    <name type="scientific">Tripterygium wilfordii</name>
    <name type="common">Thunder God vine</name>
    <dbReference type="NCBI Taxonomy" id="458696"/>
    <lineage>
        <taxon>Eukaryota</taxon>
        <taxon>Viridiplantae</taxon>
        <taxon>Streptophyta</taxon>
        <taxon>Embryophyta</taxon>
        <taxon>Tracheophyta</taxon>
        <taxon>Spermatophyta</taxon>
        <taxon>Magnoliopsida</taxon>
        <taxon>eudicotyledons</taxon>
        <taxon>Gunneridae</taxon>
        <taxon>Pentapetalae</taxon>
        <taxon>rosids</taxon>
        <taxon>fabids</taxon>
        <taxon>Celastrales</taxon>
        <taxon>Celastraceae</taxon>
        <taxon>Tripterygium</taxon>
    </lineage>
</organism>
<evidence type="ECO:0000313" key="1">
    <source>
        <dbReference type="EMBL" id="KAF5746039.1"/>
    </source>
</evidence>
<protein>
    <recommendedName>
        <fullName evidence="3">BHLH domain-containing protein</fullName>
    </recommendedName>
</protein>
<dbReference type="GO" id="GO:0003700">
    <property type="term" value="F:DNA-binding transcription factor activity"/>
    <property type="evidence" value="ECO:0007669"/>
    <property type="project" value="InterPro"/>
</dbReference>